<organism evidence="1 2">
    <name type="scientific">Caerostris extrusa</name>
    <name type="common">Bark spider</name>
    <name type="synonym">Caerostris bankana</name>
    <dbReference type="NCBI Taxonomy" id="172846"/>
    <lineage>
        <taxon>Eukaryota</taxon>
        <taxon>Metazoa</taxon>
        <taxon>Ecdysozoa</taxon>
        <taxon>Arthropoda</taxon>
        <taxon>Chelicerata</taxon>
        <taxon>Arachnida</taxon>
        <taxon>Araneae</taxon>
        <taxon>Araneomorphae</taxon>
        <taxon>Entelegynae</taxon>
        <taxon>Araneoidea</taxon>
        <taxon>Araneidae</taxon>
        <taxon>Caerostris</taxon>
    </lineage>
</organism>
<evidence type="ECO:0000313" key="1">
    <source>
        <dbReference type="EMBL" id="GIY69724.1"/>
    </source>
</evidence>
<protein>
    <submittedName>
        <fullName evidence="1">Uncharacterized protein</fullName>
    </submittedName>
</protein>
<sequence>MEWTAWSDKRLSEQHRCRNFNCKCPLDFLPIIILEKITCNNSLQNTILVCTKLFMDPPSDNGNSYSSKVLNKADAVSVFEGES</sequence>
<dbReference type="Proteomes" id="UP001054945">
    <property type="component" value="Unassembled WGS sequence"/>
</dbReference>
<dbReference type="AlphaFoldDB" id="A0AAV4VJB6"/>
<comment type="caution">
    <text evidence="1">The sequence shown here is derived from an EMBL/GenBank/DDBJ whole genome shotgun (WGS) entry which is preliminary data.</text>
</comment>
<accession>A0AAV4VJB6</accession>
<dbReference type="EMBL" id="BPLR01014579">
    <property type="protein sequence ID" value="GIY69724.1"/>
    <property type="molecule type" value="Genomic_DNA"/>
</dbReference>
<evidence type="ECO:0000313" key="2">
    <source>
        <dbReference type="Proteomes" id="UP001054945"/>
    </source>
</evidence>
<proteinExistence type="predicted"/>
<keyword evidence="2" id="KW-1185">Reference proteome</keyword>
<name>A0AAV4VJB6_CAEEX</name>
<gene>
    <name evidence="1" type="ORF">CEXT_215721</name>
</gene>
<reference evidence="1 2" key="1">
    <citation type="submission" date="2021-06" db="EMBL/GenBank/DDBJ databases">
        <title>Caerostris extrusa draft genome.</title>
        <authorList>
            <person name="Kono N."/>
            <person name="Arakawa K."/>
        </authorList>
    </citation>
    <scope>NUCLEOTIDE SEQUENCE [LARGE SCALE GENOMIC DNA]</scope>
</reference>